<dbReference type="InterPro" id="IPR036641">
    <property type="entry name" value="HPT_dom_sf"/>
</dbReference>
<dbReference type="PANTHER" id="PTHR45339">
    <property type="entry name" value="HYBRID SIGNAL TRANSDUCTION HISTIDINE KINASE J"/>
    <property type="match status" value="1"/>
</dbReference>
<dbReference type="Gene3D" id="1.10.287.130">
    <property type="match status" value="1"/>
</dbReference>
<dbReference type="PANTHER" id="PTHR45339:SF1">
    <property type="entry name" value="HYBRID SIGNAL TRANSDUCTION HISTIDINE KINASE J"/>
    <property type="match status" value="1"/>
</dbReference>
<dbReference type="SUPFAM" id="SSF55785">
    <property type="entry name" value="PYP-like sensor domain (PAS domain)"/>
    <property type="match status" value="1"/>
</dbReference>
<keyword evidence="6 15" id="KW-0597">Phosphoprotein</keyword>
<dbReference type="Gene3D" id="3.30.565.10">
    <property type="entry name" value="Histidine kinase-like ATPase, C-terminal domain"/>
    <property type="match status" value="1"/>
</dbReference>
<evidence type="ECO:0000313" key="19">
    <source>
        <dbReference type="EMBL" id="MSS63437.1"/>
    </source>
</evidence>
<evidence type="ECO:0000256" key="4">
    <source>
        <dbReference type="ARBA" id="ARBA00018672"/>
    </source>
</evidence>
<evidence type="ECO:0000256" key="10">
    <source>
        <dbReference type="ARBA" id="ARBA00022840"/>
    </source>
</evidence>
<dbReference type="EC" id="2.7.13.3" evidence="3"/>
<dbReference type="CDD" id="cd00082">
    <property type="entry name" value="HisKA"/>
    <property type="match status" value="1"/>
</dbReference>
<dbReference type="Gene3D" id="1.20.120.160">
    <property type="entry name" value="HPT domain"/>
    <property type="match status" value="1"/>
</dbReference>
<dbReference type="SMART" id="SM00448">
    <property type="entry name" value="REC"/>
    <property type="match status" value="1"/>
</dbReference>
<dbReference type="SMART" id="SM00387">
    <property type="entry name" value="HATPase_c"/>
    <property type="match status" value="1"/>
</dbReference>
<evidence type="ECO:0000313" key="20">
    <source>
        <dbReference type="Proteomes" id="UP000482209"/>
    </source>
</evidence>
<dbReference type="SMART" id="SM00388">
    <property type="entry name" value="HisKA"/>
    <property type="match status" value="1"/>
</dbReference>
<evidence type="ECO:0000256" key="12">
    <source>
        <dbReference type="ARBA" id="ARBA00023012"/>
    </source>
</evidence>
<dbReference type="GO" id="GO:0000155">
    <property type="term" value="F:phosphorelay sensor kinase activity"/>
    <property type="evidence" value="ECO:0007669"/>
    <property type="project" value="InterPro"/>
</dbReference>
<dbReference type="Pfam" id="PF13426">
    <property type="entry name" value="PAS_9"/>
    <property type="match status" value="1"/>
</dbReference>
<evidence type="ECO:0000256" key="14">
    <source>
        <dbReference type="ARBA" id="ARBA00024867"/>
    </source>
</evidence>
<dbReference type="EMBL" id="VUMT01000007">
    <property type="protein sequence ID" value="MSS63437.1"/>
    <property type="molecule type" value="Genomic_DNA"/>
</dbReference>
<dbReference type="InterPro" id="IPR000014">
    <property type="entry name" value="PAS"/>
</dbReference>
<dbReference type="NCBIfam" id="TIGR00229">
    <property type="entry name" value="sensory_box"/>
    <property type="match status" value="1"/>
</dbReference>
<dbReference type="PRINTS" id="PR00344">
    <property type="entry name" value="BCTRLSENSOR"/>
</dbReference>
<comment type="subcellular location">
    <subcellularLocation>
        <location evidence="2">Cell membrane</location>
        <topology evidence="2">Multi-pass membrane protein</topology>
    </subcellularLocation>
</comment>
<dbReference type="InterPro" id="IPR035965">
    <property type="entry name" value="PAS-like_dom_sf"/>
</dbReference>
<evidence type="ECO:0000256" key="15">
    <source>
        <dbReference type="PROSITE-ProRule" id="PRU00169"/>
    </source>
</evidence>
<dbReference type="GO" id="GO:0005886">
    <property type="term" value="C:plasma membrane"/>
    <property type="evidence" value="ECO:0007669"/>
    <property type="project" value="UniProtKB-SubCell"/>
</dbReference>
<comment type="catalytic activity">
    <reaction evidence="1">
        <text>ATP + protein L-histidine = ADP + protein N-phospho-L-histidine.</text>
        <dbReference type="EC" id="2.7.13.3"/>
    </reaction>
</comment>
<keyword evidence="9" id="KW-0808">Transferase</keyword>
<protein>
    <recommendedName>
        <fullName evidence="4">Stage 0 sporulation protein A homolog</fullName>
        <ecNumber evidence="3">2.7.13.3</ecNumber>
    </recommendedName>
</protein>
<gene>
    <name evidence="19" type="ORF">FYJ58_06040</name>
</gene>
<feature type="domain" description="Histidine kinase" evidence="17">
    <location>
        <begin position="225"/>
        <end position="446"/>
    </location>
</feature>
<accession>A0A6L5XY36</accession>
<dbReference type="InterPro" id="IPR003594">
    <property type="entry name" value="HATPase_dom"/>
</dbReference>
<evidence type="ECO:0000256" key="7">
    <source>
        <dbReference type="ARBA" id="ARBA00022692"/>
    </source>
</evidence>
<dbReference type="RefSeq" id="WP_154518757.1">
    <property type="nucleotide sequence ID" value="NZ_VUMT01000007.1"/>
</dbReference>
<dbReference type="CDD" id="cd17546">
    <property type="entry name" value="REC_hyHK_CKI1_RcsC-like"/>
    <property type="match status" value="1"/>
</dbReference>
<dbReference type="Pfam" id="PF02518">
    <property type="entry name" value="HATPase_c"/>
    <property type="match status" value="1"/>
</dbReference>
<dbReference type="PROSITE" id="PS50109">
    <property type="entry name" value="HIS_KIN"/>
    <property type="match status" value="1"/>
</dbReference>
<dbReference type="InterPro" id="IPR001789">
    <property type="entry name" value="Sig_transdc_resp-reg_receiver"/>
</dbReference>
<dbReference type="Proteomes" id="UP000482209">
    <property type="component" value="Unassembled WGS sequence"/>
</dbReference>
<keyword evidence="5" id="KW-1003">Cell membrane</keyword>
<dbReference type="InterPro" id="IPR003661">
    <property type="entry name" value="HisK_dim/P_dom"/>
</dbReference>
<evidence type="ECO:0000256" key="16">
    <source>
        <dbReference type="SAM" id="Phobius"/>
    </source>
</evidence>
<dbReference type="SUPFAM" id="SSF47384">
    <property type="entry name" value="Homodimeric domain of signal transducing histidine kinase"/>
    <property type="match status" value="1"/>
</dbReference>
<sequence length="929" mass="106842">MNKIKIGKGKKYYNYNLFLVLLLIGTVCIINSIALMYQLLMSKNMKGLLAFSIIDIASIAILVVIGLRGWLVGERLKRSLDATIEVYGRSEAVIDYIMESTNSYIMFIDSNYKVISCSEALIKRLGYKDIWQIRKKSIYDVWDAVKNKETLEEIIKKVESTNLFDGIRVFEIEREEIWFSVNISRIRKEDSSEGFMIILTDLTKEQKSKKELVEIVNMRNKVLLTMSHELRTPINGINGSTELLAMSSQLSPTDKSHVQNIREACRALLSIVEQATDYNSIQNNEIVLENRAFTLNDILEEVRTLVHLRMYEKKIGFCVDIEPEIPSILSGDLEKICRVLLNLLYNAVEYTEEGYIRLSISKKEREGKTFIQYLVQDTGCGIEEENIKSLFDAFYRFEKKGENQKTGLGLGLSICFEFVKAMGGTIRCESRVNEGSTFWFEIQTEVLDSTPIAEVKNPFDKNIALVASTDWRIEQAKKMCRELEILSFKSCEDMEDLLNESFTHIVIDAAHPLATEILMTKFPFQCKKILILESSQNAIEGIREADYIVYEPFTITMLAQILNILDEEKEAEENTVNLVFKTKGVHALAVDDNAVNLMVVSNILQQYDIEVEEVDSGKVAIQRYYENEYDLIFMDYLMPDMDGVEATKNIRNLNKKVNPVIIALSANVNKEIKEKFEQAGADYVMAKPLELKELSHVLRRYLPSYKILEKKAIIQESKDQITFEALKSVLKEVDSLNLESGLVYMAGSVENYVRVLKVCCENVTEQINYIRAAYQLISISDLRIYFHSLKGIFLNVGAEKLSELSKMMEQASSNSNHEYIQENLESYIETVETFCNKLQMALGLYKNILASTIPEEKYQPMEPQEYKEKIEVLTESVKRFEFNEGSELAEQLIVSSKGENRKLLEEVYEQIQQFQYDRAIELLEKIRFE</sequence>
<keyword evidence="13 16" id="KW-0472">Membrane</keyword>
<evidence type="ECO:0000259" key="17">
    <source>
        <dbReference type="PROSITE" id="PS50109"/>
    </source>
</evidence>
<dbReference type="InterPro" id="IPR011006">
    <property type="entry name" value="CheY-like_superfamily"/>
</dbReference>
<dbReference type="Pfam" id="PF00512">
    <property type="entry name" value="HisKA"/>
    <property type="match status" value="1"/>
</dbReference>
<dbReference type="InterPro" id="IPR004358">
    <property type="entry name" value="Sig_transdc_His_kin-like_C"/>
</dbReference>
<dbReference type="SUPFAM" id="SSF47226">
    <property type="entry name" value="Histidine-containing phosphotransfer domain, HPT domain"/>
    <property type="match status" value="1"/>
</dbReference>
<keyword evidence="8" id="KW-0547">Nucleotide-binding</keyword>
<keyword evidence="7 16" id="KW-0812">Transmembrane</keyword>
<name>A0A6L5XY36_9FIRM</name>
<feature type="modified residue" description="4-aspartylphosphate" evidence="15">
    <location>
        <position position="635"/>
    </location>
</feature>
<feature type="transmembrane region" description="Helical" evidence="16">
    <location>
        <begin position="49"/>
        <end position="71"/>
    </location>
</feature>
<evidence type="ECO:0000256" key="1">
    <source>
        <dbReference type="ARBA" id="ARBA00000085"/>
    </source>
</evidence>
<dbReference type="Gene3D" id="3.40.50.2300">
    <property type="match status" value="1"/>
</dbReference>
<feature type="transmembrane region" description="Helical" evidence="16">
    <location>
        <begin position="12"/>
        <end position="37"/>
    </location>
</feature>
<dbReference type="SUPFAM" id="SSF55874">
    <property type="entry name" value="ATPase domain of HSP90 chaperone/DNA topoisomerase II/histidine kinase"/>
    <property type="match status" value="1"/>
</dbReference>
<proteinExistence type="predicted"/>
<dbReference type="InterPro" id="IPR005467">
    <property type="entry name" value="His_kinase_dom"/>
</dbReference>
<evidence type="ECO:0000256" key="3">
    <source>
        <dbReference type="ARBA" id="ARBA00012438"/>
    </source>
</evidence>
<dbReference type="Gene3D" id="3.30.450.20">
    <property type="entry name" value="PAS domain"/>
    <property type="match status" value="1"/>
</dbReference>
<keyword evidence="11 16" id="KW-1133">Transmembrane helix</keyword>
<comment type="caution">
    <text evidence="19">The sequence shown here is derived from an EMBL/GenBank/DDBJ whole genome shotgun (WGS) entry which is preliminary data.</text>
</comment>
<keyword evidence="12" id="KW-0902">Two-component regulatory system</keyword>
<keyword evidence="9" id="KW-0418">Kinase</keyword>
<evidence type="ECO:0000256" key="13">
    <source>
        <dbReference type="ARBA" id="ARBA00023136"/>
    </source>
</evidence>
<keyword evidence="20" id="KW-1185">Reference proteome</keyword>
<dbReference type="AlphaFoldDB" id="A0A6L5XY36"/>
<evidence type="ECO:0000259" key="18">
    <source>
        <dbReference type="PROSITE" id="PS50110"/>
    </source>
</evidence>
<dbReference type="InterPro" id="IPR036890">
    <property type="entry name" value="HATPase_C_sf"/>
</dbReference>
<comment type="function">
    <text evidence="14">May play the central regulatory role in sporulation. It may be an element of the effector pathway responsible for the activation of sporulation genes in response to nutritional stress. Spo0A may act in concert with spo0H (a sigma factor) to control the expression of some genes that are critical to the sporulation process.</text>
</comment>
<dbReference type="Pfam" id="PF00072">
    <property type="entry name" value="Response_reg"/>
    <property type="match status" value="1"/>
</dbReference>
<reference evidence="19 20" key="1">
    <citation type="submission" date="2019-08" db="EMBL/GenBank/DDBJ databases">
        <title>In-depth cultivation of the pig gut microbiome towards novel bacterial diversity and tailored functional studies.</title>
        <authorList>
            <person name="Wylensek D."/>
            <person name="Hitch T.C.A."/>
            <person name="Clavel T."/>
        </authorList>
    </citation>
    <scope>NUCLEOTIDE SEQUENCE [LARGE SCALE GENOMIC DNA]</scope>
    <source>
        <strain evidence="19 20">WCA-693-APC-MOT-I</strain>
    </source>
</reference>
<keyword evidence="10" id="KW-0067">ATP-binding</keyword>
<evidence type="ECO:0000256" key="11">
    <source>
        <dbReference type="ARBA" id="ARBA00022989"/>
    </source>
</evidence>
<feature type="domain" description="Response regulatory" evidence="18">
    <location>
        <begin position="586"/>
        <end position="702"/>
    </location>
</feature>
<evidence type="ECO:0000256" key="6">
    <source>
        <dbReference type="ARBA" id="ARBA00022553"/>
    </source>
</evidence>
<dbReference type="PROSITE" id="PS50110">
    <property type="entry name" value="RESPONSE_REGULATORY"/>
    <property type="match status" value="1"/>
</dbReference>
<evidence type="ECO:0000256" key="5">
    <source>
        <dbReference type="ARBA" id="ARBA00022475"/>
    </source>
</evidence>
<evidence type="ECO:0000256" key="8">
    <source>
        <dbReference type="ARBA" id="ARBA00022741"/>
    </source>
</evidence>
<evidence type="ECO:0000256" key="9">
    <source>
        <dbReference type="ARBA" id="ARBA00022777"/>
    </source>
</evidence>
<dbReference type="SUPFAM" id="SSF52172">
    <property type="entry name" value="CheY-like"/>
    <property type="match status" value="1"/>
</dbReference>
<organism evidence="19 20">
    <name type="scientific">Velocimicrobium porci</name>
    <dbReference type="NCBI Taxonomy" id="2606634"/>
    <lineage>
        <taxon>Bacteria</taxon>
        <taxon>Bacillati</taxon>
        <taxon>Bacillota</taxon>
        <taxon>Clostridia</taxon>
        <taxon>Lachnospirales</taxon>
        <taxon>Lachnospiraceae</taxon>
        <taxon>Velocimicrobium</taxon>
    </lineage>
</organism>
<evidence type="ECO:0000256" key="2">
    <source>
        <dbReference type="ARBA" id="ARBA00004651"/>
    </source>
</evidence>
<dbReference type="InterPro" id="IPR036097">
    <property type="entry name" value="HisK_dim/P_sf"/>
</dbReference>
<dbReference type="GO" id="GO:0005524">
    <property type="term" value="F:ATP binding"/>
    <property type="evidence" value="ECO:0007669"/>
    <property type="project" value="UniProtKB-KW"/>
</dbReference>